<dbReference type="AlphaFoldDB" id="A0A8C8Z3D9"/>
<keyword evidence="3" id="KW-1185">Reference proteome</keyword>
<evidence type="ECO:0000313" key="2">
    <source>
        <dbReference type="Ensembl" id="ENSPSMP00000012868.1"/>
    </source>
</evidence>
<dbReference type="Proteomes" id="UP000694414">
    <property type="component" value="Unplaced"/>
</dbReference>
<evidence type="ECO:0000313" key="3">
    <source>
        <dbReference type="Proteomes" id="UP000694414"/>
    </source>
</evidence>
<organism evidence="2 3">
    <name type="scientific">Prolemur simus</name>
    <name type="common">Greater bamboo lemur</name>
    <name type="synonym">Hapalemur simus</name>
    <dbReference type="NCBI Taxonomy" id="1328070"/>
    <lineage>
        <taxon>Eukaryota</taxon>
        <taxon>Metazoa</taxon>
        <taxon>Chordata</taxon>
        <taxon>Craniata</taxon>
        <taxon>Vertebrata</taxon>
        <taxon>Euteleostomi</taxon>
        <taxon>Mammalia</taxon>
        <taxon>Eutheria</taxon>
        <taxon>Euarchontoglires</taxon>
        <taxon>Primates</taxon>
        <taxon>Strepsirrhini</taxon>
        <taxon>Lemuriformes</taxon>
        <taxon>Lemuridae</taxon>
        <taxon>Prolemur</taxon>
    </lineage>
</organism>
<dbReference type="Ensembl" id="ENSPSMT00000014993.1">
    <property type="protein sequence ID" value="ENSPSMP00000012868.1"/>
    <property type="gene ID" value="ENSPSMG00000008939.1"/>
</dbReference>
<reference evidence="2" key="1">
    <citation type="submission" date="2025-08" db="UniProtKB">
        <authorList>
            <consortium name="Ensembl"/>
        </authorList>
    </citation>
    <scope>IDENTIFICATION</scope>
</reference>
<protein>
    <submittedName>
        <fullName evidence="2">Pumilio RNA binding family member 1</fullName>
    </submittedName>
</protein>
<proteinExistence type="predicted"/>
<reference evidence="2" key="2">
    <citation type="submission" date="2025-09" db="UniProtKB">
        <authorList>
            <consortium name="Ensembl"/>
        </authorList>
    </citation>
    <scope>IDENTIFICATION</scope>
</reference>
<feature type="compositionally biased region" description="Low complexity" evidence="1">
    <location>
        <begin position="45"/>
        <end position="58"/>
    </location>
</feature>
<feature type="region of interest" description="Disordered" evidence="1">
    <location>
        <begin position="233"/>
        <end position="272"/>
    </location>
</feature>
<name>A0A8C8Z3D9_PROSS</name>
<evidence type="ECO:0000256" key="1">
    <source>
        <dbReference type="SAM" id="MobiDB-lite"/>
    </source>
</evidence>
<dbReference type="GeneTree" id="ENSGT00940000158079"/>
<feature type="compositionally biased region" description="Basic and acidic residues" evidence="1">
    <location>
        <begin position="250"/>
        <end position="272"/>
    </location>
</feature>
<feature type="region of interest" description="Disordered" evidence="1">
    <location>
        <begin position="22"/>
        <end position="73"/>
    </location>
</feature>
<gene>
    <name evidence="2" type="primary">PUM1</name>
</gene>
<accession>A0A8C8Z3D9</accession>
<sequence>MSVACVLKRKTVLWQDSFSPHLKHHPQEPANPNMPVVLTSGTGSQAQPQPAANQALAAGTHSSPVPGSIGVAGRSQDDAMVDYFFQRQHGEQLGGGGSGGGGYNNSKHRWPTGDNIHAEHQVRSMDELNHDFQALALEGRAMGEQLLPGKKFWETDESSKDGPKGIFLGDQWRDSAWGTSDHSVSQPIMVQRRPGQSFHVNSEVNSVLSPRSESGGLGVSMVEYVLSSSPGDSCLRKGGFGPRDADSDENDKGEKKNKGTFDGDKLGDLKEEGDVMDKTNGLPVQNGIDADVKDFSRTPGNCQNSANEVDLLGPNQNGSEGLAQLTSTNGAKPVEDFSNMESQSVPLDPMEHVGMEPLQFDYSGTQVPVDSAAATVGLFDYNSQQQLFQRPNALAVQQLTAAQQQQYALAAAHQPHIGLAPAAFVPNPYIISAAPPGTDPYTAGLAAAATLGPAVVPHQYYGVTPWGVYPASLFQQQAAAAAAATNSANQQTTPQAQQGQQQVNLFFFFFNTQSQLCHPG</sequence>